<evidence type="ECO:0000313" key="5">
    <source>
        <dbReference type="Proteomes" id="UP000095210"/>
    </source>
</evidence>
<name>A0AAC9MZ08_9PSEU</name>
<dbReference type="Proteomes" id="UP000095210">
    <property type="component" value="Chromosome"/>
</dbReference>
<dbReference type="CDD" id="cd02440">
    <property type="entry name" value="AdoMet_MTases"/>
    <property type="match status" value="1"/>
</dbReference>
<accession>A0AAC9MZ08</accession>
<keyword evidence="1 4" id="KW-0489">Methyltransferase</keyword>
<dbReference type="PANTHER" id="PTHR43648">
    <property type="entry name" value="ELECTRON TRANSFER FLAVOPROTEIN BETA SUBUNIT LYSINE METHYLTRANSFERASE"/>
    <property type="match status" value="1"/>
</dbReference>
<dbReference type="EMBL" id="CP014859">
    <property type="protein sequence ID" value="AOS63436.1"/>
    <property type="molecule type" value="Genomic_DNA"/>
</dbReference>
<reference evidence="5" key="1">
    <citation type="submission" date="2016-03" db="EMBL/GenBank/DDBJ databases">
        <title>Complete genome sequence of the type strain Actinoalloteichus hymeniacidonis DSM 45092.</title>
        <authorList>
            <person name="Schaffert L."/>
            <person name="Albersmeier A."/>
            <person name="Winkler A."/>
            <person name="Kalinowski J."/>
            <person name="Zotchev S."/>
            <person name="Ruckert C."/>
        </authorList>
    </citation>
    <scope>NUCLEOTIDE SEQUENCE [LARGE SCALE GENOMIC DNA]</scope>
    <source>
        <strain evidence="5">HPA177(T) (DSM 45092(T))</strain>
    </source>
</reference>
<dbReference type="AlphaFoldDB" id="A0AAC9MZ08"/>
<protein>
    <submittedName>
        <fullName evidence="4">Methyltransferase</fullName>
    </submittedName>
</protein>
<keyword evidence="2" id="KW-0808">Transferase</keyword>
<evidence type="ECO:0000256" key="2">
    <source>
        <dbReference type="ARBA" id="ARBA00022679"/>
    </source>
</evidence>
<dbReference type="KEGG" id="ahm:TL08_13110"/>
<dbReference type="Pfam" id="PF06325">
    <property type="entry name" value="PrmA"/>
    <property type="match status" value="1"/>
</dbReference>
<dbReference type="SUPFAM" id="SSF53335">
    <property type="entry name" value="S-adenosyl-L-methionine-dependent methyltransferases"/>
    <property type="match status" value="1"/>
</dbReference>
<feature type="region of interest" description="Disordered" evidence="3">
    <location>
        <begin position="1"/>
        <end position="37"/>
    </location>
</feature>
<dbReference type="GO" id="GO:0016279">
    <property type="term" value="F:protein-lysine N-methyltransferase activity"/>
    <property type="evidence" value="ECO:0007669"/>
    <property type="project" value="TreeGrafter"/>
</dbReference>
<keyword evidence="5" id="KW-1185">Reference proteome</keyword>
<dbReference type="InterPro" id="IPR029063">
    <property type="entry name" value="SAM-dependent_MTases_sf"/>
</dbReference>
<evidence type="ECO:0000256" key="3">
    <source>
        <dbReference type="SAM" id="MobiDB-lite"/>
    </source>
</evidence>
<proteinExistence type="predicted"/>
<organism evidence="4 5">
    <name type="scientific">Actinoalloteichus hymeniacidonis</name>
    <dbReference type="NCBI Taxonomy" id="340345"/>
    <lineage>
        <taxon>Bacteria</taxon>
        <taxon>Bacillati</taxon>
        <taxon>Actinomycetota</taxon>
        <taxon>Actinomycetes</taxon>
        <taxon>Pseudonocardiales</taxon>
        <taxon>Pseudonocardiaceae</taxon>
        <taxon>Actinoalloteichus</taxon>
    </lineage>
</organism>
<gene>
    <name evidence="4" type="ORF">TL08_13110</name>
</gene>
<dbReference type="GO" id="GO:0032259">
    <property type="term" value="P:methylation"/>
    <property type="evidence" value="ECO:0007669"/>
    <property type="project" value="UniProtKB-KW"/>
</dbReference>
<evidence type="ECO:0000256" key="1">
    <source>
        <dbReference type="ARBA" id="ARBA00022603"/>
    </source>
</evidence>
<dbReference type="Gene3D" id="3.40.50.150">
    <property type="entry name" value="Vaccinia Virus protein VP39"/>
    <property type="match status" value="1"/>
</dbReference>
<dbReference type="PANTHER" id="PTHR43648:SF1">
    <property type="entry name" value="ELECTRON TRANSFER FLAVOPROTEIN BETA SUBUNIT LYSINE METHYLTRANSFERASE"/>
    <property type="match status" value="1"/>
</dbReference>
<sequence length="263" mass="28266">MRHPEDRYPPTRTPGPASTRLVEPSANPVTPTEAGLREDPWVNGDRLTSAEYTEFIHAQTAVGPTPFVPEVQLHLAAEAFELWERTERELGGSDTPPPFWAFAWAGGQALARYVLDHPAVVAGRRVLDVAAGSGLVAIAAASSGALRVQASEIDRFAVTAISLNAAINAVSVTAELRDVLDGDGLDAEVVLAGDVFYERPMAARVLPMLSRARARGARVLVGDPGRMYLPRARFTALAEYEVPVVAALEDTEVKTSTVWELTT</sequence>
<evidence type="ECO:0000313" key="4">
    <source>
        <dbReference type="EMBL" id="AOS63436.1"/>
    </source>
</evidence>
<dbReference type="InterPro" id="IPR050078">
    <property type="entry name" value="Ribosomal_L11_MeTrfase_PrmA"/>
</dbReference>